<accession>A0A1X7GZ95</accession>
<dbReference type="EMBL" id="LT840184">
    <property type="protein sequence ID" value="SMF76882.1"/>
    <property type="molecule type" value="Genomic_DNA"/>
</dbReference>
<keyword evidence="2" id="KW-1185">Reference proteome</keyword>
<gene>
    <name evidence="1" type="ORF">SAMN05661091_1365</name>
</gene>
<proteinExistence type="predicted"/>
<name>A0A1X7GZ95_9BACL</name>
<evidence type="ECO:0000313" key="1">
    <source>
        <dbReference type="EMBL" id="SMF76882.1"/>
    </source>
</evidence>
<sequence length="29" mass="3705">MLLVMTSEIFFKEHMELTFYLLFRKMELY</sequence>
<dbReference type="Proteomes" id="UP000192940">
    <property type="component" value="Chromosome I"/>
</dbReference>
<dbReference type="AlphaFoldDB" id="A0A1X7GZ95"/>
<reference evidence="1 2" key="1">
    <citation type="submission" date="2017-04" db="EMBL/GenBank/DDBJ databases">
        <authorList>
            <person name="Afonso C.L."/>
            <person name="Miller P.J."/>
            <person name="Scott M.A."/>
            <person name="Spackman E."/>
            <person name="Goraichik I."/>
            <person name="Dimitrov K.M."/>
            <person name="Suarez D.L."/>
            <person name="Swayne D.E."/>
        </authorList>
    </citation>
    <scope>NUCLEOTIDE SEQUENCE [LARGE SCALE GENOMIC DNA]</scope>
    <source>
        <strain evidence="1 2">N3/975</strain>
    </source>
</reference>
<evidence type="ECO:0000313" key="2">
    <source>
        <dbReference type="Proteomes" id="UP000192940"/>
    </source>
</evidence>
<protein>
    <submittedName>
        <fullName evidence="1">Uncharacterized protein</fullName>
    </submittedName>
</protein>
<organism evidence="1 2">
    <name type="scientific">Paenibacillus uliginis N3/975</name>
    <dbReference type="NCBI Taxonomy" id="1313296"/>
    <lineage>
        <taxon>Bacteria</taxon>
        <taxon>Bacillati</taxon>
        <taxon>Bacillota</taxon>
        <taxon>Bacilli</taxon>
        <taxon>Bacillales</taxon>
        <taxon>Paenibacillaceae</taxon>
        <taxon>Paenibacillus</taxon>
    </lineage>
</organism>